<dbReference type="OrthoDB" id="426718at2759"/>
<dbReference type="Proteomes" id="UP001141806">
    <property type="component" value="Unassembled WGS sequence"/>
</dbReference>
<reference evidence="2" key="1">
    <citation type="journal article" date="2023" name="Plant J.">
        <title>The genome of the king protea, Protea cynaroides.</title>
        <authorList>
            <person name="Chang J."/>
            <person name="Duong T.A."/>
            <person name="Schoeman C."/>
            <person name="Ma X."/>
            <person name="Roodt D."/>
            <person name="Barker N."/>
            <person name="Li Z."/>
            <person name="Van de Peer Y."/>
            <person name="Mizrachi E."/>
        </authorList>
    </citation>
    <scope>NUCLEOTIDE SEQUENCE</scope>
    <source>
        <tissue evidence="2">Young leaves</tissue>
    </source>
</reference>
<gene>
    <name evidence="2" type="ORF">NE237_006254</name>
</gene>
<evidence type="ECO:0000256" key="1">
    <source>
        <dbReference type="SAM" id="MobiDB-lite"/>
    </source>
</evidence>
<comment type="caution">
    <text evidence="2">The sequence shown here is derived from an EMBL/GenBank/DDBJ whole genome shotgun (WGS) entry which is preliminary data.</text>
</comment>
<name>A0A9Q0QV94_9MAGN</name>
<evidence type="ECO:0000313" key="3">
    <source>
        <dbReference type="Proteomes" id="UP001141806"/>
    </source>
</evidence>
<dbReference type="EMBL" id="JAMYWD010000004">
    <property type="protein sequence ID" value="KAJ4973080.1"/>
    <property type="molecule type" value="Genomic_DNA"/>
</dbReference>
<dbReference type="PANTHER" id="PTHR47090:SF2">
    <property type="entry name" value="PROTEIN EDS1-RELATED"/>
    <property type="match status" value="1"/>
</dbReference>
<proteinExistence type="predicted"/>
<sequence length="211" mass="23556">MRVELQTILPCFDRSKLESKVRSPEASYSFCDIMRSALSVASYSACSFVGCTNLLLQIITNFIDLSLYRPFGTYVFCTGEGRMLTLKNPDAILQLLSYSLQLENIKTVADVACTSFKEHLGYETEFKDNLGKEDVVDLELLDLQLPLSSGGGSSSEMKSIETAVKELGLTTRAMLCPSAAREAEQQKQKNQERIDNDRNKIEDTLKKASRL</sequence>
<evidence type="ECO:0000313" key="2">
    <source>
        <dbReference type="EMBL" id="KAJ4973080.1"/>
    </source>
</evidence>
<dbReference type="InterPro" id="IPR044214">
    <property type="entry name" value="EDS1-like"/>
</dbReference>
<dbReference type="AlphaFoldDB" id="A0A9Q0QV94"/>
<keyword evidence="3" id="KW-1185">Reference proteome</keyword>
<dbReference type="PANTHER" id="PTHR47090">
    <property type="entry name" value="PROTEIN EDS1-RELATED"/>
    <property type="match status" value="1"/>
</dbReference>
<feature type="region of interest" description="Disordered" evidence="1">
    <location>
        <begin position="179"/>
        <end position="211"/>
    </location>
</feature>
<dbReference type="GO" id="GO:0006952">
    <property type="term" value="P:defense response"/>
    <property type="evidence" value="ECO:0007669"/>
    <property type="project" value="InterPro"/>
</dbReference>
<protein>
    <submittedName>
        <fullName evidence="2">Uncharacterized protein</fullName>
    </submittedName>
</protein>
<feature type="compositionally biased region" description="Basic and acidic residues" evidence="1">
    <location>
        <begin position="181"/>
        <end position="211"/>
    </location>
</feature>
<accession>A0A9Q0QV94</accession>
<organism evidence="2 3">
    <name type="scientific">Protea cynaroides</name>
    <dbReference type="NCBI Taxonomy" id="273540"/>
    <lineage>
        <taxon>Eukaryota</taxon>
        <taxon>Viridiplantae</taxon>
        <taxon>Streptophyta</taxon>
        <taxon>Embryophyta</taxon>
        <taxon>Tracheophyta</taxon>
        <taxon>Spermatophyta</taxon>
        <taxon>Magnoliopsida</taxon>
        <taxon>Proteales</taxon>
        <taxon>Proteaceae</taxon>
        <taxon>Protea</taxon>
    </lineage>
</organism>